<sequence>MKIAMFRWLAPAFLVAVCSASLAQTAAGKRADPLDSSAAVPPLVFQSTLGGYQRHAEQPVGSWREANETVNRVGGWRAYAREARQPDAPATNNAPSKPATPAPTSAPAGHGGHKMN</sequence>
<dbReference type="Proteomes" id="UP001056201">
    <property type="component" value="Chromosome 1"/>
</dbReference>
<reference evidence="3" key="1">
    <citation type="submission" date="2022-05" db="EMBL/GenBank/DDBJ databases">
        <title>An RpoN-dependent PEP-CTERM gene is involved in floc formation of an Aquincola tertiaricarbonis strain.</title>
        <authorList>
            <person name="Qiu D."/>
            <person name="Xia M."/>
        </authorList>
    </citation>
    <scope>NUCLEOTIDE SEQUENCE</scope>
    <source>
        <strain evidence="3">RN12</strain>
    </source>
</reference>
<name>A0ABY4S950_AQUTE</name>
<feature type="chain" id="PRO_5046446851" evidence="2">
    <location>
        <begin position="24"/>
        <end position="116"/>
    </location>
</feature>
<feature type="region of interest" description="Disordered" evidence="1">
    <location>
        <begin position="80"/>
        <end position="116"/>
    </location>
</feature>
<keyword evidence="2" id="KW-0732">Signal</keyword>
<evidence type="ECO:0000313" key="4">
    <source>
        <dbReference type="Proteomes" id="UP001056201"/>
    </source>
</evidence>
<proteinExistence type="predicted"/>
<feature type="compositionally biased region" description="Low complexity" evidence="1">
    <location>
        <begin position="88"/>
        <end position="108"/>
    </location>
</feature>
<accession>A0ABY4S950</accession>
<evidence type="ECO:0000313" key="3">
    <source>
        <dbReference type="EMBL" id="URI07784.1"/>
    </source>
</evidence>
<keyword evidence="4" id="KW-1185">Reference proteome</keyword>
<organism evidence="3 4">
    <name type="scientific">Aquincola tertiaricarbonis</name>
    <dbReference type="NCBI Taxonomy" id="391953"/>
    <lineage>
        <taxon>Bacteria</taxon>
        <taxon>Pseudomonadati</taxon>
        <taxon>Pseudomonadota</taxon>
        <taxon>Betaproteobacteria</taxon>
        <taxon>Burkholderiales</taxon>
        <taxon>Sphaerotilaceae</taxon>
        <taxon>Aquincola</taxon>
    </lineage>
</organism>
<dbReference type="EMBL" id="CP097635">
    <property type="protein sequence ID" value="URI07784.1"/>
    <property type="molecule type" value="Genomic_DNA"/>
</dbReference>
<gene>
    <name evidence="3" type="ORF">MW290_04050</name>
</gene>
<protein>
    <submittedName>
        <fullName evidence="3">Uncharacterized protein</fullName>
    </submittedName>
</protein>
<evidence type="ECO:0000256" key="2">
    <source>
        <dbReference type="SAM" id="SignalP"/>
    </source>
</evidence>
<dbReference type="RefSeq" id="WP_250196015.1">
    <property type="nucleotide sequence ID" value="NZ_CP097635.1"/>
</dbReference>
<feature type="signal peptide" evidence="2">
    <location>
        <begin position="1"/>
        <end position="23"/>
    </location>
</feature>
<evidence type="ECO:0000256" key="1">
    <source>
        <dbReference type="SAM" id="MobiDB-lite"/>
    </source>
</evidence>